<dbReference type="InterPro" id="IPR029052">
    <property type="entry name" value="Metallo-depent_PP-like"/>
</dbReference>
<evidence type="ECO:0000256" key="3">
    <source>
        <dbReference type="ARBA" id="ARBA00022801"/>
    </source>
</evidence>
<keyword evidence="9" id="KW-1185">Reference proteome</keyword>
<dbReference type="PANTHER" id="PTHR40942">
    <property type="match status" value="1"/>
</dbReference>
<keyword evidence="3 5" id="KW-0378">Hydrolase</keyword>
<dbReference type="Pfam" id="PF00149">
    <property type="entry name" value="Metallophos"/>
    <property type="match status" value="1"/>
</dbReference>
<dbReference type="GO" id="GO:0008803">
    <property type="term" value="F:bis(5'-nucleosyl)-tetraphosphatase (symmetrical) activity"/>
    <property type="evidence" value="ECO:0007669"/>
    <property type="project" value="UniProtKB-UniRule"/>
</dbReference>
<dbReference type="NCBIfam" id="NF001204">
    <property type="entry name" value="PRK00166.1"/>
    <property type="match status" value="1"/>
</dbReference>
<protein>
    <recommendedName>
        <fullName evidence="5">Bis(5'-nucleosyl)-tetraphosphatase, symmetrical</fullName>
        <ecNumber evidence="5">3.6.1.41</ecNumber>
    </recommendedName>
    <alternativeName>
        <fullName evidence="5">Ap4A hydrolase</fullName>
    </alternativeName>
    <alternativeName>
        <fullName evidence="5">Diadenosine 5',5'''-P1,P4-tetraphosphate pyrophosphohydrolase</fullName>
    </alternativeName>
    <alternativeName>
        <fullName evidence="5">Diadenosine tetraphosphatase</fullName>
    </alternativeName>
</protein>
<dbReference type="CDD" id="cd07422">
    <property type="entry name" value="MPP_ApaH"/>
    <property type="match status" value="1"/>
</dbReference>
<dbReference type="Gene3D" id="3.60.21.10">
    <property type="match status" value="1"/>
</dbReference>
<accession>A0A2U2N835</accession>
<comment type="function">
    <text evidence="1 5">Hydrolyzes diadenosine 5',5'''-P1,P4-tetraphosphate to yield ADP.</text>
</comment>
<name>A0A2U2N835_9GAMM</name>
<evidence type="ECO:0000313" key="9">
    <source>
        <dbReference type="Proteomes" id="UP000245474"/>
    </source>
</evidence>
<evidence type="ECO:0000256" key="1">
    <source>
        <dbReference type="ARBA" id="ARBA00003413"/>
    </source>
</evidence>
<dbReference type="OrthoDB" id="9807890at2"/>
<dbReference type="Proteomes" id="UP000245474">
    <property type="component" value="Unassembled WGS sequence"/>
</dbReference>
<reference evidence="8 9" key="1">
    <citation type="submission" date="2018-05" db="EMBL/GenBank/DDBJ databases">
        <title>Spiribacter halobius sp. nov., a moderately halophilic bacterium isolated from marine solar saltern.</title>
        <authorList>
            <person name="Zheng W.-S."/>
            <person name="Lu D.-C."/>
            <person name="Du Z.-J."/>
        </authorList>
    </citation>
    <scope>NUCLEOTIDE SEQUENCE [LARGE SCALE GENOMIC DNA]</scope>
    <source>
        <strain evidence="8 9">E85</strain>
    </source>
</reference>
<comment type="catalytic activity">
    <reaction evidence="4 5">
        <text>P(1),P(4)-bis(5'-adenosyl) tetraphosphate + H2O = 2 ADP + 2 H(+)</text>
        <dbReference type="Rhea" id="RHEA:24252"/>
        <dbReference type="ChEBI" id="CHEBI:15377"/>
        <dbReference type="ChEBI" id="CHEBI:15378"/>
        <dbReference type="ChEBI" id="CHEBI:58141"/>
        <dbReference type="ChEBI" id="CHEBI:456216"/>
        <dbReference type="EC" id="3.6.1.41"/>
    </reaction>
</comment>
<dbReference type="PANTHER" id="PTHR40942:SF4">
    <property type="entry name" value="CYTOCHROME C5"/>
    <property type="match status" value="1"/>
</dbReference>
<sequence length="278" mass="31066">MAVYAIGDVHACLDPLRRLLDRLGYDPAADTLWFTGDLVNRGPDSAGTLRFVRGLGRRAHVVLGNHDLHLLAVRAGHGELRRSDTLEPLLRAADGDELLDWLQQRPLLHEDAELPFVLVHAGLPPQWDIATARRLAREAEAALRGPDSDPLFAHLYGDQPDRWQESLTGWERLRYIINAFTRLRFCDAEGRLLFRYKGPPEQAPADHYPWYAAPGRRHRPEDGTLITGHWSTLGLRRGPGYITLDTGCLWGGQLTAVRLDDPRIPVTALPCPAARTPG</sequence>
<evidence type="ECO:0000256" key="5">
    <source>
        <dbReference type="HAMAP-Rule" id="MF_00199"/>
    </source>
</evidence>
<comment type="caution">
    <text evidence="8">The sequence shown here is derived from an EMBL/GenBank/DDBJ whole genome shotgun (WGS) entry which is preliminary data.</text>
</comment>
<dbReference type="EMBL" id="QFFI01000003">
    <property type="protein sequence ID" value="PWG65253.1"/>
    <property type="molecule type" value="Genomic_DNA"/>
</dbReference>
<dbReference type="EMBL" id="QFFI01000007">
    <property type="protein sequence ID" value="PWG64092.1"/>
    <property type="molecule type" value="Genomic_DNA"/>
</dbReference>
<dbReference type="AlphaFoldDB" id="A0A2U2N835"/>
<dbReference type="InterPro" id="IPR004843">
    <property type="entry name" value="Calcineurin-like_PHP"/>
</dbReference>
<dbReference type="RefSeq" id="WP_109676101.1">
    <property type="nucleotide sequence ID" value="NZ_CP086615.1"/>
</dbReference>
<evidence type="ECO:0000256" key="4">
    <source>
        <dbReference type="ARBA" id="ARBA00049417"/>
    </source>
</evidence>
<dbReference type="InterPro" id="IPR004617">
    <property type="entry name" value="ApaH"/>
</dbReference>
<gene>
    <name evidence="5" type="primary">apaH</name>
    <name evidence="8" type="ORF">DEM34_02995</name>
    <name evidence="7" type="ORF">DEM34_06210</name>
</gene>
<dbReference type="SUPFAM" id="SSF56300">
    <property type="entry name" value="Metallo-dependent phosphatases"/>
    <property type="match status" value="1"/>
</dbReference>
<organism evidence="8 9">
    <name type="scientific">Sediminicurvatus halobius</name>
    <dbReference type="NCBI Taxonomy" id="2182432"/>
    <lineage>
        <taxon>Bacteria</taxon>
        <taxon>Pseudomonadati</taxon>
        <taxon>Pseudomonadota</taxon>
        <taxon>Gammaproteobacteria</taxon>
        <taxon>Chromatiales</taxon>
        <taxon>Ectothiorhodospiraceae</taxon>
        <taxon>Sediminicurvatus</taxon>
    </lineage>
</organism>
<feature type="domain" description="Calcineurin-like phosphoesterase" evidence="6">
    <location>
        <begin position="1"/>
        <end position="164"/>
    </location>
</feature>
<evidence type="ECO:0000259" key="6">
    <source>
        <dbReference type="Pfam" id="PF00149"/>
    </source>
</evidence>
<dbReference type="HAMAP" id="MF_00199">
    <property type="entry name" value="ApaH"/>
    <property type="match status" value="1"/>
</dbReference>
<comment type="similarity">
    <text evidence="2 5">Belongs to the Ap4A hydrolase family.</text>
</comment>
<proteinExistence type="inferred from homology"/>
<dbReference type="PIRSF" id="PIRSF000903">
    <property type="entry name" value="B5n-ttraPtase_sm"/>
    <property type="match status" value="1"/>
</dbReference>
<evidence type="ECO:0000313" key="7">
    <source>
        <dbReference type="EMBL" id="PWG64092.1"/>
    </source>
</evidence>
<dbReference type="NCBIfam" id="TIGR00668">
    <property type="entry name" value="apaH"/>
    <property type="match status" value="1"/>
</dbReference>
<evidence type="ECO:0000313" key="8">
    <source>
        <dbReference type="EMBL" id="PWG65253.1"/>
    </source>
</evidence>
<dbReference type="EC" id="3.6.1.41" evidence="5"/>
<evidence type="ECO:0000256" key="2">
    <source>
        <dbReference type="ARBA" id="ARBA00005419"/>
    </source>
</evidence>